<keyword evidence="1" id="KW-1133">Transmembrane helix</keyword>
<name>A0A1T4Q8H0_9ENTE</name>
<evidence type="ECO:0000313" key="2">
    <source>
        <dbReference type="EMBL" id="SKA00053.1"/>
    </source>
</evidence>
<proteinExistence type="predicted"/>
<reference evidence="2 3" key="1">
    <citation type="submission" date="2017-02" db="EMBL/GenBank/DDBJ databases">
        <authorList>
            <person name="Peterson S.W."/>
        </authorList>
    </citation>
    <scope>NUCLEOTIDE SEQUENCE [LARGE SCALE GENOMIC DNA]</scope>
    <source>
        <strain evidence="2 3">ATCC BAA-1030</strain>
    </source>
</reference>
<keyword evidence="3" id="KW-1185">Reference proteome</keyword>
<protein>
    <submittedName>
        <fullName evidence="2">Uncharacterized protein</fullName>
    </submittedName>
</protein>
<keyword evidence="1" id="KW-0812">Transmembrane</keyword>
<dbReference type="EMBL" id="FUXI01000027">
    <property type="protein sequence ID" value="SKA00053.1"/>
    <property type="molecule type" value="Genomic_DNA"/>
</dbReference>
<feature type="transmembrane region" description="Helical" evidence="1">
    <location>
        <begin position="12"/>
        <end position="33"/>
    </location>
</feature>
<dbReference type="Proteomes" id="UP000190328">
    <property type="component" value="Unassembled WGS sequence"/>
</dbReference>
<sequence>MDEIGKLRMLSLISGIVYIAVILSMFVRLLFLFEQTSDKTIINATMIPFGIILLILTIALIVIKTICKRKIKAAKIHASLKF</sequence>
<feature type="transmembrane region" description="Helical" evidence="1">
    <location>
        <begin position="45"/>
        <end position="67"/>
    </location>
</feature>
<evidence type="ECO:0000313" key="3">
    <source>
        <dbReference type="Proteomes" id="UP000190328"/>
    </source>
</evidence>
<accession>A0A1T4Q8H0</accession>
<dbReference type="STRING" id="263852.SAMN02745116_02098"/>
<dbReference type="AlphaFoldDB" id="A0A1T4Q8H0"/>
<gene>
    <name evidence="2" type="ORF">SAMN02745116_02098</name>
</gene>
<keyword evidence="1" id="KW-0472">Membrane</keyword>
<evidence type="ECO:0000256" key="1">
    <source>
        <dbReference type="SAM" id="Phobius"/>
    </source>
</evidence>
<organism evidence="2 3">
    <name type="scientific">Pilibacter termitis</name>
    <dbReference type="NCBI Taxonomy" id="263852"/>
    <lineage>
        <taxon>Bacteria</taxon>
        <taxon>Bacillati</taxon>
        <taxon>Bacillota</taxon>
        <taxon>Bacilli</taxon>
        <taxon>Lactobacillales</taxon>
        <taxon>Enterococcaceae</taxon>
        <taxon>Pilibacter</taxon>
    </lineage>
</organism>